<feature type="transmembrane region" description="Helical" evidence="1">
    <location>
        <begin position="7"/>
        <end position="27"/>
    </location>
</feature>
<name>A0A0F9P6H0_9ZZZZ</name>
<proteinExistence type="predicted"/>
<reference evidence="2" key="1">
    <citation type="journal article" date="2015" name="Nature">
        <title>Complex archaea that bridge the gap between prokaryotes and eukaryotes.</title>
        <authorList>
            <person name="Spang A."/>
            <person name="Saw J.H."/>
            <person name="Jorgensen S.L."/>
            <person name="Zaremba-Niedzwiedzka K."/>
            <person name="Martijn J."/>
            <person name="Lind A.E."/>
            <person name="van Eijk R."/>
            <person name="Schleper C."/>
            <person name="Guy L."/>
            <person name="Ettema T.J."/>
        </authorList>
    </citation>
    <scope>NUCLEOTIDE SEQUENCE</scope>
</reference>
<keyword evidence="1" id="KW-1133">Transmembrane helix</keyword>
<accession>A0A0F9P6H0</accession>
<evidence type="ECO:0000256" key="1">
    <source>
        <dbReference type="SAM" id="Phobius"/>
    </source>
</evidence>
<keyword evidence="1" id="KW-0472">Membrane</keyword>
<sequence>MNNTKKISYTILLTFLTLNLFGILNLMNTPLKKSDLVDYSDNSNNDNETPFNLKSSAFDFDLVPTVSSQYFSPNGDGKKDNVIYSFSPNQNSNYTLNISEYYEPLLGYTGSTSLSDMEGAGYLMVNGTWLVAGFDLRVELMQVWIVLGIGTNASNFNWIDVGYMDAMPNKIAVAGDESGKIRIVYYELNSPGRSTDGLKYWDSNDWGKSWSNGTIKTYGINPNLEIRGISLTAYM</sequence>
<keyword evidence="1" id="KW-0812">Transmembrane</keyword>
<organism evidence="2">
    <name type="scientific">marine sediment metagenome</name>
    <dbReference type="NCBI Taxonomy" id="412755"/>
    <lineage>
        <taxon>unclassified sequences</taxon>
        <taxon>metagenomes</taxon>
        <taxon>ecological metagenomes</taxon>
    </lineage>
</organism>
<gene>
    <name evidence="2" type="ORF">LCGC14_0864260</name>
</gene>
<evidence type="ECO:0000313" key="2">
    <source>
        <dbReference type="EMBL" id="KKN27470.1"/>
    </source>
</evidence>
<dbReference type="EMBL" id="LAZR01002634">
    <property type="protein sequence ID" value="KKN27470.1"/>
    <property type="molecule type" value="Genomic_DNA"/>
</dbReference>
<protein>
    <submittedName>
        <fullName evidence="2">Uncharacterized protein</fullName>
    </submittedName>
</protein>
<dbReference type="AlphaFoldDB" id="A0A0F9P6H0"/>
<comment type="caution">
    <text evidence="2">The sequence shown here is derived from an EMBL/GenBank/DDBJ whole genome shotgun (WGS) entry which is preliminary data.</text>
</comment>